<name>A0A2S5GYV9_9BURK</name>
<dbReference type="Gene3D" id="3.40.50.2020">
    <property type="match status" value="2"/>
</dbReference>
<gene>
    <name evidence="4" type="ORF">C4E15_02965</name>
</gene>
<dbReference type="SUPFAM" id="SSF53271">
    <property type="entry name" value="PRTase-like"/>
    <property type="match status" value="1"/>
</dbReference>
<sequence>MFTITAVVEGQRQTETPTAFVFPGGESQVTVPAGLRAAADAATEFRIHALLKSANEVMQLLMLTDALRRLNPAVPVHLDMPYVPYARQDRVCNPGEALGAAVFCKLINDQQYATVTITEPHSDVTPALLQRVRVVDAAAFVGRTLAAPAFANGVTLMAPDAGARKRVQALAKKLGVADVRYAEKVRDPQTGRITETRVPDDVPDQPILVVDDICDGGRTFLELALALADKTRQPLYLYVTHGIFSHGLTALNERYAGVFTAYDWTLTDGDGAPVCVGPDRPTPASPSLAPNAQACAIPALVN</sequence>
<evidence type="ECO:0000259" key="2">
    <source>
        <dbReference type="Pfam" id="PF00156"/>
    </source>
</evidence>
<dbReference type="SMART" id="SM01400">
    <property type="entry name" value="Pribosyltran_N"/>
    <property type="match status" value="1"/>
</dbReference>
<dbReference type="GO" id="GO:0005737">
    <property type="term" value="C:cytoplasm"/>
    <property type="evidence" value="ECO:0007669"/>
    <property type="project" value="TreeGrafter"/>
</dbReference>
<dbReference type="GO" id="GO:0000287">
    <property type="term" value="F:magnesium ion binding"/>
    <property type="evidence" value="ECO:0007669"/>
    <property type="project" value="InterPro"/>
</dbReference>
<feature type="domain" description="Ribose-phosphate pyrophosphokinase N-terminal" evidence="3">
    <location>
        <begin position="45"/>
        <end position="108"/>
    </location>
</feature>
<accession>A0A2S5GYV9</accession>
<comment type="caution">
    <text evidence="4">The sequence shown here is derived from an EMBL/GenBank/DDBJ whole genome shotgun (WGS) entry which is preliminary data.</text>
</comment>
<dbReference type="InterPro" id="IPR000836">
    <property type="entry name" value="PRTase_dom"/>
</dbReference>
<organism evidence="4 5">
    <name type="scientific">Achromobacter spanius</name>
    <dbReference type="NCBI Taxonomy" id="217203"/>
    <lineage>
        <taxon>Bacteria</taxon>
        <taxon>Pseudomonadati</taxon>
        <taxon>Pseudomonadota</taxon>
        <taxon>Betaproteobacteria</taxon>
        <taxon>Burkholderiales</taxon>
        <taxon>Alcaligenaceae</taxon>
        <taxon>Achromobacter</taxon>
    </lineage>
</organism>
<dbReference type="AlphaFoldDB" id="A0A2S5GYV9"/>
<dbReference type="OrthoDB" id="324294at2"/>
<evidence type="ECO:0000259" key="3">
    <source>
        <dbReference type="Pfam" id="PF13793"/>
    </source>
</evidence>
<keyword evidence="1" id="KW-0545">Nucleotide biosynthesis</keyword>
<reference evidence="4 5" key="1">
    <citation type="submission" date="2018-02" db="EMBL/GenBank/DDBJ databases">
        <title>Draft Genome of Achromobacter spanius stain 6.</title>
        <authorList>
            <person name="Gunasekera T.S."/>
            <person name="Radwan O."/>
            <person name="Ruiz O.N."/>
        </authorList>
    </citation>
    <scope>NUCLEOTIDE SEQUENCE [LARGE SCALE GENOMIC DNA]</scope>
    <source>
        <strain evidence="4 5">6</strain>
    </source>
</reference>
<dbReference type="GO" id="GO:0002189">
    <property type="term" value="C:ribose phosphate diphosphokinase complex"/>
    <property type="evidence" value="ECO:0007669"/>
    <property type="project" value="TreeGrafter"/>
</dbReference>
<evidence type="ECO:0000256" key="1">
    <source>
        <dbReference type="ARBA" id="ARBA00022727"/>
    </source>
</evidence>
<dbReference type="Proteomes" id="UP000239990">
    <property type="component" value="Unassembled WGS sequence"/>
</dbReference>
<dbReference type="Pfam" id="PF13793">
    <property type="entry name" value="Pribosyltran_N"/>
    <property type="match status" value="1"/>
</dbReference>
<feature type="domain" description="Phosphoribosyltransferase" evidence="2">
    <location>
        <begin position="150"/>
        <end position="227"/>
    </location>
</feature>
<evidence type="ECO:0000313" key="4">
    <source>
        <dbReference type="EMBL" id="PPA78250.1"/>
    </source>
</evidence>
<dbReference type="CDD" id="cd06223">
    <property type="entry name" value="PRTases_typeI"/>
    <property type="match status" value="1"/>
</dbReference>
<dbReference type="InterPro" id="IPR005946">
    <property type="entry name" value="Rib-P_diPkinase"/>
</dbReference>
<dbReference type="InterPro" id="IPR029099">
    <property type="entry name" value="Pribosyltran_N"/>
</dbReference>
<dbReference type="GO" id="GO:0006164">
    <property type="term" value="P:purine nucleotide biosynthetic process"/>
    <property type="evidence" value="ECO:0007669"/>
    <property type="project" value="TreeGrafter"/>
</dbReference>
<dbReference type="GO" id="GO:0004749">
    <property type="term" value="F:ribose phosphate diphosphokinase activity"/>
    <property type="evidence" value="ECO:0007669"/>
    <property type="project" value="TreeGrafter"/>
</dbReference>
<dbReference type="PANTHER" id="PTHR10210">
    <property type="entry name" value="RIBOSE-PHOSPHATE DIPHOSPHOKINASE FAMILY MEMBER"/>
    <property type="match status" value="1"/>
</dbReference>
<dbReference type="InterPro" id="IPR029057">
    <property type="entry name" value="PRTase-like"/>
</dbReference>
<dbReference type="Pfam" id="PF00156">
    <property type="entry name" value="Pribosyltran"/>
    <property type="match status" value="1"/>
</dbReference>
<evidence type="ECO:0000313" key="5">
    <source>
        <dbReference type="Proteomes" id="UP000239990"/>
    </source>
</evidence>
<dbReference type="PANTHER" id="PTHR10210:SF41">
    <property type="entry name" value="RIBOSE-PHOSPHATE PYROPHOSPHOKINASE 1, CHLOROPLASTIC"/>
    <property type="match status" value="1"/>
</dbReference>
<dbReference type="RefSeq" id="WP_104142230.1">
    <property type="nucleotide sequence ID" value="NZ_PREU01000001.1"/>
</dbReference>
<protein>
    <submittedName>
        <fullName evidence="4">Phosphoribosylpyrophosphate synthetase</fullName>
    </submittedName>
</protein>
<dbReference type="GO" id="GO:0006015">
    <property type="term" value="P:5-phosphoribose 1-diphosphate biosynthetic process"/>
    <property type="evidence" value="ECO:0007669"/>
    <property type="project" value="TreeGrafter"/>
</dbReference>
<dbReference type="EMBL" id="PREU01000001">
    <property type="protein sequence ID" value="PPA78250.1"/>
    <property type="molecule type" value="Genomic_DNA"/>
</dbReference>
<proteinExistence type="predicted"/>